<dbReference type="Proteomes" id="UP000587586">
    <property type="component" value="Unassembled WGS sequence"/>
</dbReference>
<keyword evidence="10" id="KW-0456">Lyase</keyword>
<dbReference type="PROSITE" id="PS00764">
    <property type="entry name" value="ENDONUCLEASE_III_1"/>
    <property type="match status" value="1"/>
</dbReference>
<dbReference type="InterPro" id="IPR000445">
    <property type="entry name" value="HhH_motif"/>
</dbReference>
<dbReference type="SUPFAM" id="SSF48150">
    <property type="entry name" value="DNA-glycosylase"/>
    <property type="match status" value="1"/>
</dbReference>
<comment type="cofactor">
    <cofactor evidence="1">
        <name>[4Fe-4S] cluster</name>
        <dbReference type="ChEBI" id="CHEBI:49883"/>
    </cofactor>
</comment>
<evidence type="ECO:0000256" key="11">
    <source>
        <dbReference type="ARBA" id="ARBA00023295"/>
    </source>
</evidence>
<feature type="domain" description="HhH-GPD" evidence="12">
    <location>
        <begin position="46"/>
        <end position="193"/>
    </location>
</feature>
<reference evidence="14" key="1">
    <citation type="submission" date="2020-06" db="EMBL/GenBank/DDBJ databases">
        <title>Draft genomic sequecing of Geomonas sp. Red745.</title>
        <authorList>
            <person name="Itoh H."/>
            <person name="Xu Z.X."/>
            <person name="Ushijima N."/>
            <person name="Masuda Y."/>
            <person name="Shiratori Y."/>
            <person name="Senoo K."/>
        </authorList>
    </citation>
    <scope>NUCLEOTIDE SEQUENCE [LARGE SCALE GENOMIC DNA]</scope>
    <source>
        <strain evidence="14">Red745</strain>
    </source>
</reference>
<keyword evidence="5" id="KW-0227">DNA damage</keyword>
<dbReference type="CDD" id="cd00056">
    <property type="entry name" value="ENDO3c"/>
    <property type="match status" value="1"/>
</dbReference>
<dbReference type="Gene3D" id="1.10.340.30">
    <property type="entry name" value="Hypothetical protein, domain 2"/>
    <property type="match status" value="1"/>
</dbReference>
<dbReference type="SMART" id="SM00525">
    <property type="entry name" value="FES"/>
    <property type="match status" value="1"/>
</dbReference>
<evidence type="ECO:0000256" key="7">
    <source>
        <dbReference type="ARBA" id="ARBA00023004"/>
    </source>
</evidence>
<keyword evidence="4" id="KW-0479">Metal-binding</keyword>
<evidence type="ECO:0000259" key="12">
    <source>
        <dbReference type="SMART" id="SM00478"/>
    </source>
</evidence>
<dbReference type="GO" id="GO:0016829">
    <property type="term" value="F:lyase activity"/>
    <property type="evidence" value="ECO:0007669"/>
    <property type="project" value="UniProtKB-KW"/>
</dbReference>
<dbReference type="GO" id="GO:0006289">
    <property type="term" value="P:nucleotide-excision repair"/>
    <property type="evidence" value="ECO:0007669"/>
    <property type="project" value="TreeGrafter"/>
</dbReference>
<comment type="similarity">
    <text evidence="2">Belongs to the Nth/MutY family.</text>
</comment>
<dbReference type="GO" id="GO:0003906">
    <property type="term" value="F:DNA-(apurinic or apyrimidinic site) endonuclease activity"/>
    <property type="evidence" value="ECO:0007669"/>
    <property type="project" value="TreeGrafter"/>
</dbReference>
<dbReference type="SMART" id="SM00478">
    <property type="entry name" value="ENDO3c"/>
    <property type="match status" value="1"/>
</dbReference>
<dbReference type="InterPro" id="IPR003651">
    <property type="entry name" value="Endonuclease3_FeS-loop_motif"/>
</dbReference>
<keyword evidence="13" id="KW-0540">Nuclease</keyword>
<dbReference type="InterPro" id="IPR011257">
    <property type="entry name" value="DNA_glycosylase"/>
</dbReference>
<keyword evidence="3" id="KW-0004">4Fe-4S</keyword>
<keyword evidence="13" id="KW-0255">Endonuclease</keyword>
<protein>
    <submittedName>
        <fullName evidence="13">Endonuclease III</fullName>
    </submittedName>
</protein>
<keyword evidence="8" id="KW-0411">Iron-sulfur</keyword>
<accession>A0A6V8N5Q8</accession>
<dbReference type="FunFam" id="1.10.340.30:FF:000001">
    <property type="entry name" value="Endonuclease III"/>
    <property type="match status" value="1"/>
</dbReference>
<proteinExistence type="inferred from homology"/>
<evidence type="ECO:0000256" key="5">
    <source>
        <dbReference type="ARBA" id="ARBA00022763"/>
    </source>
</evidence>
<gene>
    <name evidence="13" type="primary">nth_1</name>
    <name evidence="13" type="ORF">GMLC_02080</name>
</gene>
<keyword evidence="6" id="KW-0378">Hydrolase</keyword>
<evidence type="ECO:0000313" key="14">
    <source>
        <dbReference type="Proteomes" id="UP000587586"/>
    </source>
</evidence>
<dbReference type="Pfam" id="PF00633">
    <property type="entry name" value="HHH"/>
    <property type="match status" value="1"/>
</dbReference>
<evidence type="ECO:0000256" key="4">
    <source>
        <dbReference type="ARBA" id="ARBA00022723"/>
    </source>
</evidence>
<keyword evidence="11" id="KW-0326">Glycosidase</keyword>
<comment type="caution">
    <text evidence="13">The sequence shown here is derived from an EMBL/GenBank/DDBJ whole genome shotgun (WGS) entry which is preliminary data.</text>
</comment>
<dbReference type="PIRSF" id="PIRSF001435">
    <property type="entry name" value="Nth"/>
    <property type="match status" value="1"/>
</dbReference>
<sequence length="220" mass="24571">MHGDQIHQAMALLAEAVKVRGWVTPAVTIVATQDHDPFKVLVSCILSLRTRDQVTAEASARLFALAATPETLALVPVEQIEEAIYPVGFYRNKAQQIKEISRLLVERYAGLVPDDLEELLTFKGVGRKTANLVITLGHNKPGICVDIHVHRITNRWGYLKTRTPEQTEFALRAQLPPEYWIVINDLLVCFGQNQCTPVSPRCSSCPLTALCDRVGVEKFR</sequence>
<dbReference type="Gene3D" id="1.10.1670.10">
    <property type="entry name" value="Helix-hairpin-Helix base-excision DNA repair enzymes (C-terminal)"/>
    <property type="match status" value="1"/>
</dbReference>
<dbReference type="PANTHER" id="PTHR43286">
    <property type="entry name" value="ENDONUCLEASE III-LIKE PROTEIN 1"/>
    <property type="match status" value="1"/>
</dbReference>
<evidence type="ECO:0000256" key="10">
    <source>
        <dbReference type="ARBA" id="ARBA00023239"/>
    </source>
</evidence>
<keyword evidence="14" id="KW-1185">Reference proteome</keyword>
<dbReference type="GO" id="GO:0006285">
    <property type="term" value="P:base-excision repair, AP site formation"/>
    <property type="evidence" value="ECO:0007669"/>
    <property type="project" value="TreeGrafter"/>
</dbReference>
<dbReference type="InterPro" id="IPR004035">
    <property type="entry name" value="Endouclease-III_FeS-bd_BS"/>
</dbReference>
<name>A0A6V8N5Q8_9BACT</name>
<evidence type="ECO:0000256" key="2">
    <source>
        <dbReference type="ARBA" id="ARBA00008343"/>
    </source>
</evidence>
<keyword evidence="9" id="KW-0234">DNA repair</keyword>
<evidence type="ECO:0000256" key="1">
    <source>
        <dbReference type="ARBA" id="ARBA00001966"/>
    </source>
</evidence>
<evidence type="ECO:0000256" key="6">
    <source>
        <dbReference type="ARBA" id="ARBA00022801"/>
    </source>
</evidence>
<evidence type="ECO:0000256" key="9">
    <source>
        <dbReference type="ARBA" id="ARBA00023204"/>
    </source>
</evidence>
<dbReference type="AlphaFoldDB" id="A0A6V8N5Q8"/>
<dbReference type="GO" id="GO:0051539">
    <property type="term" value="F:4 iron, 4 sulfur cluster binding"/>
    <property type="evidence" value="ECO:0007669"/>
    <property type="project" value="UniProtKB-KW"/>
</dbReference>
<dbReference type="GO" id="GO:0000703">
    <property type="term" value="F:oxidized pyrimidine nucleobase lesion DNA N-glycosylase activity"/>
    <property type="evidence" value="ECO:0007669"/>
    <property type="project" value="TreeGrafter"/>
</dbReference>
<dbReference type="InterPro" id="IPR003265">
    <property type="entry name" value="HhH-GPD_domain"/>
</dbReference>
<dbReference type="InterPro" id="IPR023170">
    <property type="entry name" value="HhH_base_excis_C"/>
</dbReference>
<dbReference type="Pfam" id="PF00730">
    <property type="entry name" value="HhH-GPD"/>
    <property type="match status" value="1"/>
</dbReference>
<evidence type="ECO:0000256" key="8">
    <source>
        <dbReference type="ARBA" id="ARBA00023014"/>
    </source>
</evidence>
<dbReference type="RefSeq" id="WP_183359717.1">
    <property type="nucleotide sequence ID" value="NZ_BLXZ01000001.1"/>
</dbReference>
<organism evidence="13 14">
    <name type="scientific">Geomonas limicola</name>
    <dbReference type="NCBI Taxonomy" id="2740186"/>
    <lineage>
        <taxon>Bacteria</taxon>
        <taxon>Pseudomonadati</taxon>
        <taxon>Thermodesulfobacteriota</taxon>
        <taxon>Desulfuromonadia</taxon>
        <taxon>Geobacterales</taxon>
        <taxon>Geobacteraceae</taxon>
        <taxon>Geomonas</taxon>
    </lineage>
</organism>
<dbReference type="GO" id="GO:0046872">
    <property type="term" value="F:metal ion binding"/>
    <property type="evidence" value="ECO:0007669"/>
    <property type="project" value="UniProtKB-KW"/>
</dbReference>
<evidence type="ECO:0000256" key="3">
    <source>
        <dbReference type="ARBA" id="ARBA00022485"/>
    </source>
</evidence>
<dbReference type="PANTHER" id="PTHR43286:SF1">
    <property type="entry name" value="ENDONUCLEASE III-LIKE PROTEIN 1"/>
    <property type="match status" value="1"/>
</dbReference>
<dbReference type="EMBL" id="BLXZ01000001">
    <property type="protein sequence ID" value="GFO66629.1"/>
    <property type="molecule type" value="Genomic_DNA"/>
</dbReference>
<evidence type="ECO:0000313" key="13">
    <source>
        <dbReference type="EMBL" id="GFO66629.1"/>
    </source>
</evidence>
<keyword evidence="7" id="KW-0408">Iron</keyword>
<dbReference type="GO" id="GO:0003677">
    <property type="term" value="F:DNA binding"/>
    <property type="evidence" value="ECO:0007669"/>
    <property type="project" value="InterPro"/>
</dbReference>